<comment type="caution">
    <text evidence="2">Lacks conserved residue(s) required for the propagation of feature annotation.</text>
</comment>
<evidence type="ECO:0000256" key="2">
    <source>
        <dbReference type="PROSITE-ProRule" id="PRU01161"/>
    </source>
</evidence>
<feature type="domain" description="PNPLA" evidence="3">
    <location>
        <begin position="97"/>
        <end position="292"/>
    </location>
</feature>
<dbReference type="GO" id="GO:0016787">
    <property type="term" value="F:hydrolase activity"/>
    <property type="evidence" value="ECO:0007669"/>
    <property type="project" value="UniProtKB-UniRule"/>
</dbReference>
<organism evidence="4 5">
    <name type="scientific">Qipengyuania algicida</name>
    <dbReference type="NCBI Taxonomy" id="1836209"/>
    <lineage>
        <taxon>Bacteria</taxon>
        <taxon>Pseudomonadati</taxon>
        <taxon>Pseudomonadota</taxon>
        <taxon>Alphaproteobacteria</taxon>
        <taxon>Sphingomonadales</taxon>
        <taxon>Erythrobacteraceae</taxon>
        <taxon>Qipengyuania</taxon>
    </lineage>
</organism>
<keyword evidence="5" id="KW-1185">Reference proteome</keyword>
<name>A0A845AL94_9SPHN</name>
<evidence type="ECO:0000313" key="5">
    <source>
        <dbReference type="Proteomes" id="UP000439780"/>
    </source>
</evidence>
<keyword evidence="2" id="KW-0442">Lipid degradation</keyword>
<sequence length="394" mass="43459">MKRGLMLIFIPRNRCSQSAQYSLRILLAIGLSFSLSACASWPDRPAVAASIAATASVEGFDDIRIYADADNGHWLQWRQQWRDDRERAGTITPIRMLAISSGSDKGAFAAGLLNGWSDSGNRPDFTLVTGTSTGALIAPFAFLGGQYDGTLRTMYTTISARDIFRKRPVEGVLGGVSLADSAPLTHLIERYLTDQIVDEIAVEHRKGRRLLVTTTNLDAQRGVVWDIGAIASSGNPRRAVFIRQLLLASASIPGLFQPVLIDVENNGQNLSEMHVDGGTTASMFVVPTALIWSNADDTSIEAPRSIDLIYNGTLQSRYDVVEPRTFTIMERALATVLLMADQQIIAGYRQFSQQHNARLSTWTIGADFPDEDHPLFDQGYMINLFYYGYERGLE</sequence>
<comment type="caution">
    <text evidence="4">The sequence shown here is derived from an EMBL/GenBank/DDBJ whole genome shotgun (WGS) entry which is preliminary data.</text>
</comment>
<dbReference type="Proteomes" id="UP000439780">
    <property type="component" value="Unassembled WGS sequence"/>
</dbReference>
<reference evidence="4 5" key="1">
    <citation type="submission" date="2019-12" db="EMBL/GenBank/DDBJ databases">
        <title>Genomic-based taxomic classification of the family Erythrobacteraceae.</title>
        <authorList>
            <person name="Xu L."/>
        </authorList>
    </citation>
    <scope>NUCLEOTIDE SEQUENCE [LARGE SCALE GENOMIC DNA]</scope>
    <source>
        <strain evidence="4 5">KEMB 9005-328</strain>
    </source>
</reference>
<keyword evidence="1 2" id="KW-0443">Lipid metabolism</keyword>
<evidence type="ECO:0000259" key="3">
    <source>
        <dbReference type="PROSITE" id="PS51635"/>
    </source>
</evidence>
<dbReference type="GO" id="GO:0016042">
    <property type="term" value="P:lipid catabolic process"/>
    <property type="evidence" value="ECO:0007669"/>
    <property type="project" value="UniProtKB-UniRule"/>
</dbReference>
<feature type="short sequence motif" description="DGA/G" evidence="2">
    <location>
        <begin position="276"/>
        <end position="278"/>
    </location>
</feature>
<evidence type="ECO:0000313" key="4">
    <source>
        <dbReference type="EMBL" id="MXP29306.1"/>
    </source>
</evidence>
<dbReference type="Pfam" id="PF01734">
    <property type="entry name" value="Patatin"/>
    <property type="match status" value="1"/>
</dbReference>
<evidence type="ECO:0000256" key="1">
    <source>
        <dbReference type="ARBA" id="ARBA00023098"/>
    </source>
</evidence>
<feature type="active site" description="Proton acceptor" evidence="2">
    <location>
        <position position="276"/>
    </location>
</feature>
<dbReference type="OrthoDB" id="323481at2"/>
<dbReference type="SUPFAM" id="SSF52151">
    <property type="entry name" value="FabD/lysophospholipase-like"/>
    <property type="match status" value="1"/>
</dbReference>
<dbReference type="Gene3D" id="3.40.1090.10">
    <property type="entry name" value="Cytosolic phospholipase A2 catalytic domain"/>
    <property type="match status" value="1"/>
</dbReference>
<dbReference type="PROSITE" id="PS51635">
    <property type="entry name" value="PNPLA"/>
    <property type="match status" value="1"/>
</dbReference>
<accession>A0A845AL94</accession>
<dbReference type="AlphaFoldDB" id="A0A845AL94"/>
<dbReference type="InterPro" id="IPR002641">
    <property type="entry name" value="PNPLA_dom"/>
</dbReference>
<dbReference type="EMBL" id="WTYA01000008">
    <property type="protein sequence ID" value="MXP29306.1"/>
    <property type="molecule type" value="Genomic_DNA"/>
</dbReference>
<dbReference type="InterPro" id="IPR016035">
    <property type="entry name" value="Acyl_Trfase/lysoPLipase"/>
</dbReference>
<keyword evidence="2" id="KW-0378">Hydrolase</keyword>
<feature type="active site" description="Nucleophile" evidence="2">
    <location>
        <position position="132"/>
    </location>
</feature>
<proteinExistence type="predicted"/>
<feature type="short sequence motif" description="GXSXG" evidence="2">
    <location>
        <begin position="130"/>
        <end position="134"/>
    </location>
</feature>
<protein>
    <submittedName>
        <fullName evidence="4">Phospholipase</fullName>
    </submittedName>
</protein>
<gene>
    <name evidence="4" type="ORF">GRI58_10785</name>
</gene>